<sequence>MRVCAAGGVMAAGYPAVRGRVPIHLPRHRSDVFNVPAALNAVLCVDVVQSTAACVSGLVCVTLHVSLGVDSSASMHVVESDATLMCVCKHTAASIVSMAAWLERPSSDSPFTAISWSFILSRPDLFPSQPEIFTRPFCLNAIRLSSCQKTTSKGAFGSCCCLAVLIPDQPFISNSTLASVPCCHAEQIWEQRRGVQEKF</sequence>
<proteinExistence type="predicted"/>
<gene>
    <name evidence="1" type="ORF">XENOCAPTIV_015572</name>
</gene>
<dbReference type="Proteomes" id="UP001434883">
    <property type="component" value="Unassembled WGS sequence"/>
</dbReference>
<comment type="caution">
    <text evidence="1">The sequence shown here is derived from an EMBL/GenBank/DDBJ whole genome shotgun (WGS) entry which is preliminary data.</text>
</comment>
<protein>
    <submittedName>
        <fullName evidence="1">Uncharacterized protein</fullName>
    </submittedName>
</protein>
<evidence type="ECO:0000313" key="2">
    <source>
        <dbReference type="Proteomes" id="UP001434883"/>
    </source>
</evidence>
<keyword evidence="2" id="KW-1185">Reference proteome</keyword>
<dbReference type="EMBL" id="JAHRIN010053638">
    <property type="protein sequence ID" value="MEQ2210558.1"/>
    <property type="molecule type" value="Genomic_DNA"/>
</dbReference>
<name>A0ABV0RQW0_9TELE</name>
<organism evidence="1 2">
    <name type="scientific">Xenoophorus captivus</name>
    <dbReference type="NCBI Taxonomy" id="1517983"/>
    <lineage>
        <taxon>Eukaryota</taxon>
        <taxon>Metazoa</taxon>
        <taxon>Chordata</taxon>
        <taxon>Craniata</taxon>
        <taxon>Vertebrata</taxon>
        <taxon>Euteleostomi</taxon>
        <taxon>Actinopterygii</taxon>
        <taxon>Neopterygii</taxon>
        <taxon>Teleostei</taxon>
        <taxon>Neoteleostei</taxon>
        <taxon>Acanthomorphata</taxon>
        <taxon>Ovalentaria</taxon>
        <taxon>Atherinomorphae</taxon>
        <taxon>Cyprinodontiformes</taxon>
        <taxon>Goodeidae</taxon>
        <taxon>Xenoophorus</taxon>
    </lineage>
</organism>
<accession>A0ABV0RQW0</accession>
<reference evidence="1 2" key="1">
    <citation type="submission" date="2021-06" db="EMBL/GenBank/DDBJ databases">
        <authorList>
            <person name="Palmer J.M."/>
        </authorList>
    </citation>
    <scope>NUCLEOTIDE SEQUENCE [LARGE SCALE GENOMIC DNA]</scope>
    <source>
        <strain evidence="1 2">XC_2019</strain>
        <tissue evidence="1">Muscle</tissue>
    </source>
</reference>
<evidence type="ECO:0000313" key="1">
    <source>
        <dbReference type="EMBL" id="MEQ2210558.1"/>
    </source>
</evidence>